<sequence>MEYPKCAFAAPLVAATFGCARAEAVTRRGGPDVACRAAESGRRCAELFERLKAASLPAFGVEDDPERMPHSVLVKIQHGGLLGLQRLVDGTPADTVSDVDALVGRAVARYTGLEAVPCADLVADITGYRLRRRR</sequence>
<dbReference type="Proteomes" id="UP000218899">
    <property type="component" value="Chromosome"/>
</dbReference>
<evidence type="ECO:0000313" key="2">
    <source>
        <dbReference type="Proteomes" id="UP000218899"/>
    </source>
</evidence>
<dbReference type="KEGG" id="sva:SVA_0261"/>
<dbReference type="EMBL" id="AP014936">
    <property type="protein sequence ID" value="BAU46843.1"/>
    <property type="molecule type" value="Genomic_DNA"/>
</dbReference>
<dbReference type="RefSeq" id="WP_096457670.1">
    <property type="nucleotide sequence ID" value="NZ_AP014936.1"/>
</dbReference>
<dbReference type="AlphaFoldDB" id="A0A1B4V0M3"/>
<protein>
    <submittedName>
        <fullName evidence="1">Uncharacterized protein</fullName>
    </submittedName>
</protein>
<gene>
    <name evidence="1" type="ORF">SVA_0261</name>
</gene>
<dbReference type="OrthoDB" id="5769069at2"/>
<organism evidence="1 2">
    <name type="scientific">Sulfurifustis variabilis</name>
    <dbReference type="NCBI Taxonomy" id="1675686"/>
    <lineage>
        <taxon>Bacteria</taxon>
        <taxon>Pseudomonadati</taxon>
        <taxon>Pseudomonadota</taxon>
        <taxon>Gammaproteobacteria</taxon>
        <taxon>Acidiferrobacterales</taxon>
        <taxon>Acidiferrobacteraceae</taxon>
        <taxon>Sulfurifustis</taxon>
    </lineage>
</organism>
<reference evidence="1 2" key="1">
    <citation type="submission" date="2015-08" db="EMBL/GenBank/DDBJ databases">
        <title>Complete genome sequence of Sulfurifustis variabilis.</title>
        <authorList>
            <person name="Miura A."/>
            <person name="Kojima H."/>
            <person name="Fukui M."/>
        </authorList>
    </citation>
    <scope>NUCLEOTIDE SEQUENCE [LARGE SCALE GENOMIC DNA]</scope>
    <source>
        <strain evidence="2">skN76</strain>
    </source>
</reference>
<accession>A0A1B4V0M3</accession>
<dbReference type="PROSITE" id="PS51257">
    <property type="entry name" value="PROKAR_LIPOPROTEIN"/>
    <property type="match status" value="1"/>
</dbReference>
<evidence type="ECO:0000313" key="1">
    <source>
        <dbReference type="EMBL" id="BAU46843.1"/>
    </source>
</evidence>
<name>A0A1B4V0M3_9GAMM</name>
<keyword evidence="2" id="KW-1185">Reference proteome</keyword>
<proteinExistence type="predicted"/>